<name>A0A0B7IZ74_9PROT</name>
<dbReference type="KEGG" id="mbac:BN1209_0758"/>
<dbReference type="Pfam" id="PF05402">
    <property type="entry name" value="PqqD"/>
    <property type="match status" value="1"/>
</dbReference>
<keyword evidence="6" id="KW-1185">Reference proteome</keyword>
<dbReference type="GO" id="GO:0048038">
    <property type="term" value="F:quinone binding"/>
    <property type="evidence" value="ECO:0007669"/>
    <property type="project" value="InterPro"/>
</dbReference>
<keyword evidence="3 4" id="KW-0884">PQQ biosynthesis</keyword>
<dbReference type="STRING" id="1581680.BN1209_0758"/>
<accession>A0A0B7IZ74</accession>
<dbReference type="InterPro" id="IPR008792">
    <property type="entry name" value="PQQD"/>
</dbReference>
<protein>
    <recommendedName>
        <fullName evidence="4">PqqA binding protein</fullName>
    </recommendedName>
    <alternativeName>
        <fullName evidence="4">Coenzyme PQQ synthesis protein D</fullName>
    </alternativeName>
    <alternativeName>
        <fullName evidence="4">Pyrroloquinoline quinone biosynthesis protein D</fullName>
    </alternativeName>
</protein>
<dbReference type="HOGENOM" id="CLU_163864_2_1_4"/>
<organism evidence="5 6">
    <name type="scientific">Candidatus Methylopumilus turicensis</name>
    <dbReference type="NCBI Taxonomy" id="1581680"/>
    <lineage>
        <taxon>Bacteria</taxon>
        <taxon>Pseudomonadati</taxon>
        <taxon>Pseudomonadota</taxon>
        <taxon>Betaproteobacteria</taxon>
        <taxon>Nitrosomonadales</taxon>
        <taxon>Methylophilaceae</taxon>
        <taxon>Candidatus Methylopumilus</taxon>
    </lineage>
</organism>
<dbReference type="Gene3D" id="1.10.10.1150">
    <property type="entry name" value="Coenzyme PQQ synthesis protein D (PqqD)"/>
    <property type="match status" value="1"/>
</dbReference>
<dbReference type="AlphaFoldDB" id="A0A0B7IZ74"/>
<dbReference type="NCBIfam" id="TIGR03859">
    <property type="entry name" value="PQQ_PqqD"/>
    <property type="match status" value="1"/>
</dbReference>
<comment type="function">
    <text evidence="4">Functions as a PqqA binding protein and presents PqqA to PqqE, in the pyrroloquinoline quinone (PQQ) biosynthetic pathway.</text>
</comment>
<comment type="similarity">
    <text evidence="4">Belongs to the PqqD family.</text>
</comment>
<evidence type="ECO:0000256" key="3">
    <source>
        <dbReference type="ARBA" id="ARBA00022905"/>
    </source>
</evidence>
<sequence length="93" mass="10551">MMSIQHTDIFAIALHHRFQWEEAQNCYVILFPEGMVKLNGGAGEVLNLVDGKRTVTNIITELQTKFPDAPDLDQDVVGMLELAIEKAWLRQIN</sequence>
<dbReference type="GO" id="GO:0018189">
    <property type="term" value="P:pyrroloquinoline quinone biosynthetic process"/>
    <property type="evidence" value="ECO:0007669"/>
    <property type="project" value="UniProtKB-UniRule"/>
</dbReference>
<proteinExistence type="inferred from homology"/>
<evidence type="ECO:0000256" key="2">
    <source>
        <dbReference type="ARBA" id="ARBA00011741"/>
    </source>
</evidence>
<dbReference type="NCBIfam" id="NF002535">
    <property type="entry name" value="PRK02079.1"/>
    <property type="match status" value="1"/>
</dbReference>
<dbReference type="InterPro" id="IPR041881">
    <property type="entry name" value="PqqD_sf"/>
</dbReference>
<dbReference type="EMBL" id="LN794158">
    <property type="protein sequence ID" value="CEN55801.1"/>
    <property type="molecule type" value="Genomic_DNA"/>
</dbReference>
<dbReference type="InterPro" id="IPR022479">
    <property type="entry name" value="PqqD_bac"/>
</dbReference>
<dbReference type="UniPathway" id="UPA00539"/>
<dbReference type="HAMAP" id="MF_00655">
    <property type="entry name" value="PQQ_syn_PqqD"/>
    <property type="match status" value="1"/>
</dbReference>
<evidence type="ECO:0000313" key="5">
    <source>
        <dbReference type="EMBL" id="CEN55801.1"/>
    </source>
</evidence>
<evidence type="ECO:0000313" key="6">
    <source>
        <dbReference type="Proteomes" id="UP000056322"/>
    </source>
</evidence>
<evidence type="ECO:0000256" key="4">
    <source>
        <dbReference type="HAMAP-Rule" id="MF_00655"/>
    </source>
</evidence>
<evidence type="ECO:0000256" key="1">
    <source>
        <dbReference type="ARBA" id="ARBA00004886"/>
    </source>
</evidence>
<comment type="pathway">
    <text evidence="1 4">Cofactor biosynthesis; pyrroloquinoline quinone biosynthesis.</text>
</comment>
<comment type="subunit">
    <text evidence="2 4">Monomer. Interacts with PqqE.</text>
</comment>
<reference evidence="6" key="1">
    <citation type="submission" date="2014-12" db="EMBL/GenBank/DDBJ databases">
        <authorList>
            <person name="Salcher M.M."/>
        </authorList>
    </citation>
    <scope>NUCLEOTIDE SEQUENCE [LARGE SCALE GENOMIC DNA]</scope>
    <source>
        <strain evidence="6">MMS-10A-171</strain>
    </source>
</reference>
<dbReference type="Proteomes" id="UP000056322">
    <property type="component" value="Chromosome 1"/>
</dbReference>
<gene>
    <name evidence="4 5" type="primary">pqqD</name>
    <name evidence="5" type="ORF">BN1209_0758</name>
</gene>